<evidence type="ECO:0000313" key="8">
    <source>
        <dbReference type="Proteomes" id="UP001501671"/>
    </source>
</evidence>
<feature type="region of interest" description="Disordered" evidence="5">
    <location>
        <begin position="338"/>
        <end position="367"/>
    </location>
</feature>
<dbReference type="Gene3D" id="2.40.50.140">
    <property type="entry name" value="Nucleic acid-binding proteins"/>
    <property type="match status" value="1"/>
</dbReference>
<protein>
    <recommendedName>
        <fullName evidence="2">DNA ligase (ATP)</fullName>
        <ecNumber evidence="2">6.5.1.1</ecNumber>
    </recommendedName>
</protein>
<evidence type="ECO:0000313" key="7">
    <source>
        <dbReference type="EMBL" id="GAA4322543.1"/>
    </source>
</evidence>
<dbReference type="PANTHER" id="PTHR45674:SF4">
    <property type="entry name" value="DNA LIGASE 1"/>
    <property type="match status" value="1"/>
</dbReference>
<feature type="domain" description="ATP-dependent DNA ligase family profile" evidence="6">
    <location>
        <begin position="127"/>
        <end position="233"/>
    </location>
</feature>
<organism evidence="7 8">
    <name type="scientific">Pigmentiphaga soli</name>
    <dbReference type="NCBI Taxonomy" id="1007095"/>
    <lineage>
        <taxon>Bacteria</taxon>
        <taxon>Pseudomonadati</taxon>
        <taxon>Pseudomonadota</taxon>
        <taxon>Betaproteobacteria</taxon>
        <taxon>Burkholderiales</taxon>
        <taxon>Alcaligenaceae</taxon>
        <taxon>Pigmentiphaga</taxon>
    </lineage>
</organism>
<sequence>MATAAKRRSSPRGRTATQEAALPPQAVPAPLPATLQPQLATLVDAPPADGGDWFYEVKFDGYRLLARIEDGQVRLVTRNGNDWTARMPDLAAALAQAGWPDGWYDGEIAVPDENGIPDFQALQNAFDSTRTQRIVYYVFDVPFCNGYDLRGVPLSERRRLVEALFRHEVPAAIRLSGIISADAASVVRSACQMGLEGVIGKRKSSIYTARRSADWIKLKCSQRQEFIIGGYTDPQGARKAFGSLLLGVHDEHGALRYVGNVGTGFSERSLEELRHKLAAYVTEECPFANRRGILKRAHWVEPVLLAEVSFGSWTDNGHIRHSVFHGLRADKPPRAIVREAPAHARGPAAARGKAGSGGPSRPSRRRP</sequence>
<comment type="catalytic activity">
    <reaction evidence="4">
        <text>ATP + (deoxyribonucleotide)n-3'-hydroxyl + 5'-phospho-(deoxyribonucleotide)m = (deoxyribonucleotide)n+m + AMP + diphosphate.</text>
        <dbReference type="EC" id="6.5.1.1"/>
    </reaction>
</comment>
<dbReference type="EC" id="6.5.1.1" evidence="2"/>
<feature type="compositionally biased region" description="Low complexity" evidence="5">
    <location>
        <begin position="343"/>
        <end position="353"/>
    </location>
</feature>
<dbReference type="RefSeq" id="WP_345245524.1">
    <property type="nucleotide sequence ID" value="NZ_BAABFO010000001.1"/>
</dbReference>
<dbReference type="Proteomes" id="UP001501671">
    <property type="component" value="Unassembled WGS sequence"/>
</dbReference>
<evidence type="ECO:0000256" key="3">
    <source>
        <dbReference type="ARBA" id="ARBA00022598"/>
    </source>
</evidence>
<comment type="similarity">
    <text evidence="1">Belongs to the ATP-dependent DNA ligase family.</text>
</comment>
<proteinExistence type="inferred from homology"/>
<evidence type="ECO:0000256" key="4">
    <source>
        <dbReference type="ARBA" id="ARBA00034003"/>
    </source>
</evidence>
<feature type="compositionally biased region" description="Basic residues" evidence="5">
    <location>
        <begin position="1"/>
        <end position="11"/>
    </location>
</feature>
<dbReference type="Gene3D" id="3.30.1490.70">
    <property type="match status" value="1"/>
</dbReference>
<dbReference type="Pfam" id="PF01068">
    <property type="entry name" value="DNA_ligase_A_M"/>
    <property type="match status" value="1"/>
</dbReference>
<dbReference type="InterPro" id="IPR014146">
    <property type="entry name" value="LigD_ligase_dom"/>
</dbReference>
<dbReference type="SUPFAM" id="SSF50249">
    <property type="entry name" value="Nucleic acid-binding proteins"/>
    <property type="match status" value="1"/>
</dbReference>
<accession>A0ABP8GDV0</accession>
<evidence type="ECO:0000256" key="1">
    <source>
        <dbReference type="ARBA" id="ARBA00007572"/>
    </source>
</evidence>
<dbReference type="PANTHER" id="PTHR45674">
    <property type="entry name" value="DNA LIGASE 1/3 FAMILY MEMBER"/>
    <property type="match status" value="1"/>
</dbReference>
<evidence type="ECO:0000256" key="5">
    <source>
        <dbReference type="SAM" id="MobiDB-lite"/>
    </source>
</evidence>
<dbReference type="InterPro" id="IPR050191">
    <property type="entry name" value="ATP-dep_DNA_ligase"/>
</dbReference>
<gene>
    <name evidence="7" type="ORF">GCM10023144_02600</name>
</gene>
<dbReference type="CDD" id="cd07971">
    <property type="entry name" value="OBF_DNA_ligase_LigD"/>
    <property type="match status" value="1"/>
</dbReference>
<dbReference type="SUPFAM" id="SSF56091">
    <property type="entry name" value="DNA ligase/mRNA capping enzyme, catalytic domain"/>
    <property type="match status" value="1"/>
</dbReference>
<reference evidence="8" key="1">
    <citation type="journal article" date="2019" name="Int. J. Syst. Evol. Microbiol.">
        <title>The Global Catalogue of Microorganisms (GCM) 10K type strain sequencing project: providing services to taxonomists for standard genome sequencing and annotation.</title>
        <authorList>
            <consortium name="The Broad Institute Genomics Platform"/>
            <consortium name="The Broad Institute Genome Sequencing Center for Infectious Disease"/>
            <person name="Wu L."/>
            <person name="Ma J."/>
        </authorList>
    </citation>
    <scope>NUCLEOTIDE SEQUENCE [LARGE SCALE GENOMIC DNA]</scope>
    <source>
        <strain evidence="8">JCM 17666</strain>
    </source>
</reference>
<dbReference type="NCBIfam" id="TIGR02779">
    <property type="entry name" value="NHEJ_ligase_lig"/>
    <property type="match status" value="1"/>
</dbReference>
<dbReference type="EMBL" id="BAABFO010000001">
    <property type="protein sequence ID" value="GAA4322543.1"/>
    <property type="molecule type" value="Genomic_DNA"/>
</dbReference>
<dbReference type="InterPro" id="IPR012310">
    <property type="entry name" value="DNA_ligase_ATP-dep_cent"/>
</dbReference>
<comment type="caution">
    <text evidence="7">The sequence shown here is derived from an EMBL/GenBank/DDBJ whole genome shotgun (WGS) entry which is preliminary data.</text>
</comment>
<evidence type="ECO:0000259" key="6">
    <source>
        <dbReference type="PROSITE" id="PS50160"/>
    </source>
</evidence>
<dbReference type="PROSITE" id="PS50160">
    <property type="entry name" value="DNA_LIGASE_A3"/>
    <property type="match status" value="1"/>
</dbReference>
<dbReference type="Gene3D" id="3.30.470.30">
    <property type="entry name" value="DNA ligase/mRNA capping enzyme"/>
    <property type="match status" value="1"/>
</dbReference>
<name>A0ABP8GDV0_9BURK</name>
<dbReference type="InterPro" id="IPR012309">
    <property type="entry name" value="DNA_ligase_ATP-dep_C"/>
</dbReference>
<dbReference type="Pfam" id="PF04679">
    <property type="entry name" value="DNA_ligase_A_C"/>
    <property type="match status" value="1"/>
</dbReference>
<feature type="region of interest" description="Disordered" evidence="5">
    <location>
        <begin position="1"/>
        <end position="31"/>
    </location>
</feature>
<evidence type="ECO:0000256" key="2">
    <source>
        <dbReference type="ARBA" id="ARBA00012727"/>
    </source>
</evidence>
<keyword evidence="8" id="KW-1185">Reference proteome</keyword>
<dbReference type="InterPro" id="IPR012340">
    <property type="entry name" value="NA-bd_OB-fold"/>
</dbReference>
<dbReference type="CDD" id="cd07906">
    <property type="entry name" value="Adenylation_DNA_ligase_LigD_LigC"/>
    <property type="match status" value="1"/>
</dbReference>
<keyword evidence="3" id="KW-0436">Ligase</keyword>